<feature type="region of interest" description="Disordered" evidence="1">
    <location>
        <begin position="82"/>
        <end position="108"/>
    </location>
</feature>
<organism evidence="2 3">
    <name type="scientific">Glycomyces rutgersensis</name>
    <dbReference type="NCBI Taxonomy" id="58115"/>
    <lineage>
        <taxon>Bacteria</taxon>
        <taxon>Bacillati</taxon>
        <taxon>Actinomycetota</taxon>
        <taxon>Actinomycetes</taxon>
        <taxon>Glycomycetales</taxon>
        <taxon>Glycomycetaceae</taxon>
        <taxon>Glycomyces</taxon>
    </lineage>
</organism>
<reference evidence="2 3" key="1">
    <citation type="journal article" date="2019" name="Int. J. Syst. Evol. Microbiol.">
        <title>The Global Catalogue of Microorganisms (GCM) 10K type strain sequencing project: providing services to taxonomists for standard genome sequencing and annotation.</title>
        <authorList>
            <consortium name="The Broad Institute Genomics Platform"/>
            <consortium name="The Broad Institute Genome Sequencing Center for Infectious Disease"/>
            <person name="Wu L."/>
            <person name="Ma J."/>
        </authorList>
    </citation>
    <scope>NUCLEOTIDE SEQUENCE [LARGE SCALE GENOMIC DNA]</scope>
    <source>
        <strain evidence="2 3">JCM 6238</strain>
    </source>
</reference>
<gene>
    <name evidence="2" type="ORF">GCM10010403_03310</name>
</gene>
<evidence type="ECO:0000313" key="3">
    <source>
        <dbReference type="Proteomes" id="UP001501584"/>
    </source>
</evidence>
<proteinExistence type="predicted"/>
<comment type="caution">
    <text evidence="2">The sequence shown here is derived from an EMBL/GenBank/DDBJ whole genome shotgun (WGS) entry which is preliminary data.</text>
</comment>
<evidence type="ECO:0000313" key="2">
    <source>
        <dbReference type="EMBL" id="GAA2317746.1"/>
    </source>
</evidence>
<dbReference type="EMBL" id="BAAASX010000001">
    <property type="protein sequence ID" value="GAA2317746.1"/>
    <property type="molecule type" value="Genomic_DNA"/>
</dbReference>
<name>A0ABN3F684_9ACTN</name>
<dbReference type="Proteomes" id="UP001501584">
    <property type="component" value="Unassembled WGS sequence"/>
</dbReference>
<protein>
    <submittedName>
        <fullName evidence="2">Uncharacterized protein</fullName>
    </submittedName>
</protein>
<sequence length="108" mass="11301">MPSGAKVLGVAKAIAAAASTMAGSQVPVRSLMRCSGVRFNIGDSLSAWTAWGVVASEQGREGWRADAGRLTLYSFAESWESDSQSVDARMHRKGARAASCGRPRAASV</sequence>
<evidence type="ECO:0000256" key="1">
    <source>
        <dbReference type="SAM" id="MobiDB-lite"/>
    </source>
</evidence>
<accession>A0ABN3F684</accession>
<keyword evidence="3" id="KW-1185">Reference proteome</keyword>